<name>A0AAN9FSD8_CROPI</name>
<protein>
    <submittedName>
        <fullName evidence="2">Uncharacterized protein</fullName>
    </submittedName>
</protein>
<keyword evidence="1" id="KW-0812">Transmembrane</keyword>
<gene>
    <name evidence="2" type="ORF">RIF29_10052</name>
</gene>
<evidence type="ECO:0000256" key="1">
    <source>
        <dbReference type="SAM" id="Phobius"/>
    </source>
</evidence>
<dbReference type="EMBL" id="JAYWIO010000002">
    <property type="protein sequence ID" value="KAK7281780.1"/>
    <property type="molecule type" value="Genomic_DNA"/>
</dbReference>
<organism evidence="2 3">
    <name type="scientific">Crotalaria pallida</name>
    <name type="common">Smooth rattlebox</name>
    <name type="synonym">Crotalaria striata</name>
    <dbReference type="NCBI Taxonomy" id="3830"/>
    <lineage>
        <taxon>Eukaryota</taxon>
        <taxon>Viridiplantae</taxon>
        <taxon>Streptophyta</taxon>
        <taxon>Embryophyta</taxon>
        <taxon>Tracheophyta</taxon>
        <taxon>Spermatophyta</taxon>
        <taxon>Magnoliopsida</taxon>
        <taxon>eudicotyledons</taxon>
        <taxon>Gunneridae</taxon>
        <taxon>Pentapetalae</taxon>
        <taxon>rosids</taxon>
        <taxon>fabids</taxon>
        <taxon>Fabales</taxon>
        <taxon>Fabaceae</taxon>
        <taxon>Papilionoideae</taxon>
        <taxon>50 kb inversion clade</taxon>
        <taxon>genistoids sensu lato</taxon>
        <taxon>core genistoids</taxon>
        <taxon>Crotalarieae</taxon>
        <taxon>Crotalaria</taxon>
    </lineage>
</organism>
<dbReference type="AlphaFoldDB" id="A0AAN9FSD8"/>
<reference evidence="2 3" key="1">
    <citation type="submission" date="2024-01" db="EMBL/GenBank/DDBJ databases">
        <title>The genomes of 5 underutilized Papilionoideae crops provide insights into root nodulation and disease resistanc.</title>
        <authorList>
            <person name="Yuan L."/>
        </authorList>
    </citation>
    <scope>NUCLEOTIDE SEQUENCE [LARGE SCALE GENOMIC DNA]</scope>
    <source>
        <strain evidence="2">ZHUSHIDOU_FW_LH</strain>
        <tissue evidence="2">Leaf</tissue>
    </source>
</reference>
<evidence type="ECO:0000313" key="3">
    <source>
        <dbReference type="Proteomes" id="UP001372338"/>
    </source>
</evidence>
<evidence type="ECO:0000313" key="2">
    <source>
        <dbReference type="EMBL" id="KAK7281780.1"/>
    </source>
</evidence>
<keyword evidence="3" id="KW-1185">Reference proteome</keyword>
<proteinExistence type="predicted"/>
<keyword evidence="1" id="KW-1133">Transmembrane helix</keyword>
<dbReference type="Proteomes" id="UP001372338">
    <property type="component" value="Unassembled WGS sequence"/>
</dbReference>
<sequence>MECITPRSLSTLGNEGDLVSYYGGFLDVSLLALALFSVLYSSIVLRDTPSDAVPQESSPTTVFQVKQMPPPMDHGEEKLGAKVWHKLLKLDPNYMGDGVATSNSCRAIQCSFVSS</sequence>
<comment type="caution">
    <text evidence="2">The sequence shown here is derived from an EMBL/GenBank/DDBJ whole genome shotgun (WGS) entry which is preliminary data.</text>
</comment>
<keyword evidence="1" id="KW-0472">Membrane</keyword>
<accession>A0AAN9FSD8</accession>
<feature type="transmembrane region" description="Helical" evidence="1">
    <location>
        <begin position="20"/>
        <end position="40"/>
    </location>
</feature>